<evidence type="ECO:0000256" key="3">
    <source>
        <dbReference type="ARBA" id="ARBA00022896"/>
    </source>
</evidence>
<evidence type="ECO:0000313" key="8">
    <source>
        <dbReference type="EMBL" id="MDG2990706.1"/>
    </source>
</evidence>
<dbReference type="EMBL" id="JAKKUT010000002">
    <property type="protein sequence ID" value="MDG2990706.1"/>
    <property type="molecule type" value="Genomic_DNA"/>
</dbReference>
<reference evidence="8" key="1">
    <citation type="journal article" date="2022" name="Genome Biol. Evol.">
        <title>A New Gene Family Diagnostic for Intracellular Biomineralization of Amorphous Ca Carbonates by Cyanobacteria.</title>
        <authorList>
            <person name="Benzerara K."/>
            <person name="Duprat E."/>
            <person name="Bitard-Feildel T."/>
            <person name="Caumes G."/>
            <person name="Cassier-Chauvat C."/>
            <person name="Chauvat F."/>
            <person name="Dezi M."/>
            <person name="Diop S.I."/>
            <person name="Gaschignard G."/>
            <person name="Gorgen S."/>
            <person name="Gugger M."/>
            <person name="Lopez-Garcia P."/>
            <person name="Millet M."/>
            <person name="Skouri-Panet F."/>
            <person name="Moreira D."/>
            <person name="Callebaut I."/>
        </authorList>
    </citation>
    <scope>NUCLEOTIDE SEQUENCE</scope>
    <source>
        <strain evidence="8">G9</strain>
    </source>
</reference>
<dbReference type="Proteomes" id="UP001154265">
    <property type="component" value="Unassembled WGS sequence"/>
</dbReference>
<proteinExistence type="predicted"/>
<keyword evidence="6" id="KW-0408">Iron</keyword>
<dbReference type="SMART" id="SM00702">
    <property type="entry name" value="P4Hc"/>
    <property type="match status" value="1"/>
</dbReference>
<evidence type="ECO:0000313" key="9">
    <source>
        <dbReference type="Proteomes" id="UP001154265"/>
    </source>
</evidence>
<dbReference type="RefSeq" id="WP_277866610.1">
    <property type="nucleotide sequence ID" value="NZ_JAKKUT010000002.1"/>
</dbReference>
<evidence type="ECO:0000256" key="4">
    <source>
        <dbReference type="ARBA" id="ARBA00022964"/>
    </source>
</evidence>
<keyword evidence="2" id="KW-0479">Metal-binding</keyword>
<dbReference type="Gene3D" id="2.60.120.620">
    <property type="entry name" value="q2cbj1_9rhob like domain"/>
    <property type="match status" value="1"/>
</dbReference>
<reference evidence="8" key="2">
    <citation type="submission" date="2022-01" db="EMBL/GenBank/DDBJ databases">
        <authorList>
            <person name="Zivanovic Y."/>
            <person name="Moreira D."/>
            <person name="Lopez-Garcia P."/>
        </authorList>
    </citation>
    <scope>NUCLEOTIDE SEQUENCE</scope>
    <source>
        <strain evidence="8">G9</strain>
    </source>
</reference>
<gene>
    <name evidence="8" type="ORF">L3556_07130</name>
</gene>
<dbReference type="PANTHER" id="PTHR10869">
    <property type="entry name" value="PROLYL 4-HYDROXYLASE ALPHA SUBUNIT"/>
    <property type="match status" value="1"/>
</dbReference>
<keyword evidence="4" id="KW-0223">Dioxygenase</keyword>
<evidence type="ECO:0000256" key="1">
    <source>
        <dbReference type="ARBA" id="ARBA00001961"/>
    </source>
</evidence>
<evidence type="ECO:0000256" key="2">
    <source>
        <dbReference type="ARBA" id="ARBA00022723"/>
    </source>
</evidence>
<keyword evidence="3" id="KW-0847">Vitamin C</keyword>
<dbReference type="PANTHER" id="PTHR10869:SF246">
    <property type="entry name" value="TRANSMEMBRANE PROLYL 4-HYDROXYLASE"/>
    <property type="match status" value="1"/>
</dbReference>
<keyword evidence="5" id="KW-0560">Oxidoreductase</keyword>
<comment type="cofactor">
    <cofactor evidence="1">
        <name>L-ascorbate</name>
        <dbReference type="ChEBI" id="CHEBI:38290"/>
    </cofactor>
</comment>
<name>A0ABT6EY29_9SYNE</name>
<evidence type="ECO:0000256" key="6">
    <source>
        <dbReference type="ARBA" id="ARBA00023004"/>
    </source>
</evidence>
<keyword evidence="9" id="KW-1185">Reference proteome</keyword>
<protein>
    <submittedName>
        <fullName evidence="8">2OG-Fe(II) oxygenase</fullName>
    </submittedName>
</protein>
<organism evidence="8 9">
    <name type="scientific">Candidatus Synechococcus calcipolaris G9</name>
    <dbReference type="NCBI Taxonomy" id="1497997"/>
    <lineage>
        <taxon>Bacteria</taxon>
        <taxon>Bacillati</taxon>
        <taxon>Cyanobacteriota</taxon>
        <taxon>Cyanophyceae</taxon>
        <taxon>Synechococcales</taxon>
        <taxon>Synechococcaceae</taxon>
        <taxon>Synechococcus</taxon>
    </lineage>
</organism>
<accession>A0ABT6EY29</accession>
<evidence type="ECO:0000256" key="5">
    <source>
        <dbReference type="ARBA" id="ARBA00023002"/>
    </source>
</evidence>
<dbReference type="Pfam" id="PF13640">
    <property type="entry name" value="2OG-FeII_Oxy_3"/>
    <property type="match status" value="1"/>
</dbReference>
<dbReference type="InterPro" id="IPR045054">
    <property type="entry name" value="P4HA-like"/>
</dbReference>
<feature type="domain" description="Fe2OG dioxygenase" evidence="7">
    <location>
        <begin position="96"/>
        <end position="200"/>
    </location>
</feature>
<dbReference type="InterPro" id="IPR006620">
    <property type="entry name" value="Pro_4_hyd_alph"/>
</dbReference>
<sequence>MTQPKATQPSFTDVGADILLFRQLLSPEVCQQIIQVAEWITFDPSSILMGTVDPEVRSGGILPLDAQHPVQRSTQQLLYEKIQLIQRALYQHYGIKFPQVEGFSILRYRPGESYRRHVDNLLLASRMMELAQGIPTRDISIVGYLNDEFEGGETYFDRQDIKIKPATGDVIAFPSYYTHPHAALPVTQGTKYAFTTWLFY</sequence>
<evidence type="ECO:0000259" key="7">
    <source>
        <dbReference type="PROSITE" id="PS51471"/>
    </source>
</evidence>
<dbReference type="InterPro" id="IPR044862">
    <property type="entry name" value="Pro_4_hyd_alph_FE2OG_OXY"/>
</dbReference>
<comment type="caution">
    <text evidence="8">The sequence shown here is derived from an EMBL/GenBank/DDBJ whole genome shotgun (WGS) entry which is preliminary data.</text>
</comment>
<dbReference type="PROSITE" id="PS51471">
    <property type="entry name" value="FE2OG_OXY"/>
    <property type="match status" value="1"/>
</dbReference>
<dbReference type="InterPro" id="IPR005123">
    <property type="entry name" value="Oxoglu/Fe-dep_dioxygenase_dom"/>
</dbReference>